<sequence>MEAGRTAVLRVKRKRCEEPAGALVVACKRLRRTTVESAPQGTPPEGLPREAENNVFQLVATVRSQEEPVQPFLRAALRPSQGSHERIRRDLRASLRESRQEGRYRVVSCHRSSGTLPGCPEPQDASKSPEAASDAGFQLLDLVHEEEGPAAGAGSHQQADDPDVILCNSTELIRERLTISEMGSGIGPQKEEKDGDYVYDIYCLEMTTPGWIENILSVQPYSQELELVNDEQHPEDVYDDEDDENSENNWRNEYPEEESSDEEEGSGGSDEDGSLGEEGRGICRPQTWSKYPLDVQKEFGYDSSLDSD</sequence>
<keyword evidence="1" id="KW-1185">Reference proteome</keyword>
<evidence type="ECO:0000313" key="2">
    <source>
        <dbReference type="RefSeq" id="XP_045149579.1"/>
    </source>
</evidence>
<organism evidence="1 2">
    <name type="scientific">Echinops telfairi</name>
    <name type="common">Lesser hedgehog tenrec</name>
    <dbReference type="NCBI Taxonomy" id="9371"/>
    <lineage>
        <taxon>Eukaryota</taxon>
        <taxon>Metazoa</taxon>
        <taxon>Chordata</taxon>
        <taxon>Craniata</taxon>
        <taxon>Vertebrata</taxon>
        <taxon>Euteleostomi</taxon>
        <taxon>Mammalia</taxon>
        <taxon>Eutheria</taxon>
        <taxon>Afrotheria</taxon>
        <taxon>Tenrecidae</taxon>
        <taxon>Tenrecinae</taxon>
        <taxon>Echinops</taxon>
    </lineage>
</organism>
<accession>A0AC55DCV4</accession>
<gene>
    <name evidence="2" type="primary">SLC7A6OS</name>
</gene>
<reference evidence="2" key="1">
    <citation type="submission" date="2025-08" db="UniProtKB">
        <authorList>
            <consortium name="RefSeq"/>
        </authorList>
    </citation>
    <scope>IDENTIFICATION</scope>
</reference>
<proteinExistence type="predicted"/>
<name>A0AC55DCV4_ECHTE</name>
<protein>
    <submittedName>
        <fullName evidence="2">Probable RNA polymerase II nuclear localization protein SLC7A6OS isoform X1</fullName>
    </submittedName>
</protein>
<evidence type="ECO:0000313" key="1">
    <source>
        <dbReference type="Proteomes" id="UP000694863"/>
    </source>
</evidence>
<dbReference type="Proteomes" id="UP000694863">
    <property type="component" value="Unplaced"/>
</dbReference>
<dbReference type="RefSeq" id="XP_045149579.1">
    <property type="nucleotide sequence ID" value="XM_045293644.1"/>
</dbReference>